<feature type="compositionally biased region" description="Low complexity" evidence="1">
    <location>
        <begin position="34"/>
        <end position="44"/>
    </location>
</feature>
<dbReference type="AlphaFoldDB" id="A0A645EE88"/>
<proteinExistence type="predicted"/>
<name>A0A645EE88_9ZZZZ</name>
<evidence type="ECO:0000313" key="2">
    <source>
        <dbReference type="EMBL" id="MPM99438.1"/>
    </source>
</evidence>
<organism evidence="2">
    <name type="scientific">bioreactor metagenome</name>
    <dbReference type="NCBI Taxonomy" id="1076179"/>
    <lineage>
        <taxon>unclassified sequences</taxon>
        <taxon>metagenomes</taxon>
        <taxon>ecological metagenomes</taxon>
    </lineage>
</organism>
<reference evidence="2" key="1">
    <citation type="submission" date="2019-08" db="EMBL/GenBank/DDBJ databases">
        <authorList>
            <person name="Kucharzyk K."/>
            <person name="Murdoch R.W."/>
            <person name="Higgins S."/>
            <person name="Loffler F."/>
        </authorList>
    </citation>
    <scope>NUCLEOTIDE SEQUENCE</scope>
</reference>
<protein>
    <submittedName>
        <fullName evidence="2">Uncharacterized protein</fullName>
    </submittedName>
</protein>
<comment type="caution">
    <text evidence="2">The sequence shown here is derived from an EMBL/GenBank/DDBJ whole genome shotgun (WGS) entry which is preliminary data.</text>
</comment>
<dbReference type="EMBL" id="VSSQ01045524">
    <property type="protein sequence ID" value="MPM99438.1"/>
    <property type="molecule type" value="Genomic_DNA"/>
</dbReference>
<gene>
    <name evidence="2" type="ORF">SDC9_146629</name>
</gene>
<sequence length="68" mass="6911">MLAGGTVDALPDVLPDALSDPSGGGVELEREPLLELMESESSGGCWLSEHCDSEGLSESSTLSESSGS</sequence>
<accession>A0A645EE88</accession>
<feature type="compositionally biased region" description="Low complexity" evidence="1">
    <location>
        <begin position="54"/>
        <end position="68"/>
    </location>
</feature>
<feature type="region of interest" description="Disordered" evidence="1">
    <location>
        <begin position="1"/>
        <end position="68"/>
    </location>
</feature>
<evidence type="ECO:0000256" key="1">
    <source>
        <dbReference type="SAM" id="MobiDB-lite"/>
    </source>
</evidence>